<keyword evidence="2" id="KW-0819">tRNA processing</keyword>
<evidence type="ECO:0000256" key="2">
    <source>
        <dbReference type="ARBA" id="ARBA00022694"/>
    </source>
</evidence>
<dbReference type="CDD" id="cd02440">
    <property type="entry name" value="AdoMet_MTases"/>
    <property type="match status" value="1"/>
</dbReference>
<dbReference type="InterPro" id="IPR010017">
    <property type="entry name" value="CmoB"/>
</dbReference>
<dbReference type="AlphaFoldDB" id="A0A381VU79"/>
<accession>A0A381VU79</accession>
<sequence length="278" mass="31813">MISSLPKMNSSRVDLSDGIKIRGKWNQEDKKKTEMILLNLIPWRKGPFKIQGIFIDAEWQSNMKWDRVLDLGLNLTNKSILDVGSGNGYYGFRMLGGCARAVICLEPNLSHLTQFLALNSFIESKKIRMIPLRIEELSFADKSFDFVFSMGVLYHQRNPEKHLNLLISHLKEEGQIIIETLVAPDEYGQALVPKGNYANMPNVRFIHTRKGLKDLISKTGLKILHMSSPVKTTPKEQRSSRWMPFRSFDDGFNQLSDKTVEGLPRPERIILALSKLRI</sequence>
<proteinExistence type="predicted"/>
<dbReference type="InterPro" id="IPR029063">
    <property type="entry name" value="SAM-dependent_MTases_sf"/>
</dbReference>
<protein>
    <recommendedName>
        <fullName evidence="4">Methyltransferase type 11 domain-containing protein</fullName>
    </recommendedName>
</protein>
<dbReference type="GO" id="GO:0016765">
    <property type="term" value="F:transferase activity, transferring alkyl or aryl (other than methyl) groups"/>
    <property type="evidence" value="ECO:0007669"/>
    <property type="project" value="InterPro"/>
</dbReference>
<evidence type="ECO:0000313" key="3">
    <source>
        <dbReference type="EMBL" id="SVA43866.1"/>
    </source>
</evidence>
<dbReference type="Pfam" id="PF08003">
    <property type="entry name" value="Methyltransf_9"/>
    <property type="match status" value="1"/>
</dbReference>
<dbReference type="NCBIfam" id="TIGR00452">
    <property type="entry name" value="tRNA 5-methoxyuridine(34)/uridine 5-oxyacetic acid(34) synthase CmoB"/>
    <property type="match status" value="1"/>
</dbReference>
<dbReference type="Gene3D" id="3.40.50.150">
    <property type="entry name" value="Vaccinia Virus protein VP39"/>
    <property type="match status" value="1"/>
</dbReference>
<keyword evidence="1" id="KW-0808">Transferase</keyword>
<name>A0A381VU79_9ZZZZ</name>
<evidence type="ECO:0008006" key="4">
    <source>
        <dbReference type="Google" id="ProtNLM"/>
    </source>
</evidence>
<reference evidence="3" key="1">
    <citation type="submission" date="2018-05" db="EMBL/GenBank/DDBJ databases">
        <authorList>
            <person name="Lanie J.A."/>
            <person name="Ng W.-L."/>
            <person name="Kazmierczak K.M."/>
            <person name="Andrzejewski T.M."/>
            <person name="Davidsen T.M."/>
            <person name="Wayne K.J."/>
            <person name="Tettelin H."/>
            <person name="Glass J.I."/>
            <person name="Rusch D."/>
            <person name="Podicherti R."/>
            <person name="Tsui H.-C.T."/>
            <person name="Winkler M.E."/>
        </authorList>
    </citation>
    <scope>NUCLEOTIDE SEQUENCE</scope>
</reference>
<dbReference type="EMBL" id="UINC01009803">
    <property type="protein sequence ID" value="SVA43866.1"/>
    <property type="molecule type" value="Genomic_DNA"/>
</dbReference>
<dbReference type="SUPFAM" id="SSF53335">
    <property type="entry name" value="S-adenosyl-L-methionine-dependent methyltransferases"/>
    <property type="match status" value="1"/>
</dbReference>
<dbReference type="NCBIfam" id="NF011650">
    <property type="entry name" value="PRK15068.1"/>
    <property type="match status" value="1"/>
</dbReference>
<gene>
    <name evidence="3" type="ORF">METZ01_LOCUS96720</name>
</gene>
<dbReference type="InterPro" id="IPR027555">
    <property type="entry name" value="Mo5U34_MeTrfas-like"/>
</dbReference>
<organism evidence="3">
    <name type="scientific">marine metagenome</name>
    <dbReference type="NCBI Taxonomy" id="408172"/>
    <lineage>
        <taxon>unclassified sequences</taxon>
        <taxon>metagenomes</taxon>
        <taxon>ecological metagenomes</taxon>
    </lineage>
</organism>
<evidence type="ECO:0000256" key="1">
    <source>
        <dbReference type="ARBA" id="ARBA00022679"/>
    </source>
</evidence>
<dbReference type="GO" id="GO:0002098">
    <property type="term" value="P:tRNA wobble uridine modification"/>
    <property type="evidence" value="ECO:0007669"/>
    <property type="project" value="InterPro"/>
</dbReference>